<dbReference type="EMBL" id="CP034346">
    <property type="protein sequence ID" value="AZS13608.1"/>
    <property type="molecule type" value="Genomic_DNA"/>
</dbReference>
<protein>
    <submittedName>
        <fullName evidence="1">Uncharacterized protein</fullName>
    </submittedName>
</protein>
<dbReference type="Proteomes" id="UP000270678">
    <property type="component" value="Chromosome"/>
</dbReference>
<accession>A0A3Q9I6E9</accession>
<sequence length="102" mass="12237">MECIVHFDVHHKDGIKPLRGLIFLQEDRKIPTERDLLQMFEDMGYKLKMDDRDKMIFVPTESSSDYDWIRVRELDTGEKTYKEDSELRSLLSNLMPQDFRPI</sequence>
<reference evidence="2" key="1">
    <citation type="submission" date="2018-12" db="EMBL/GenBank/DDBJ databases">
        <title>Complete genome sequence of Paenibacillus sp. MBLB1234.</title>
        <authorList>
            <person name="Nam Y.-D."/>
            <person name="Kang J."/>
            <person name="Chung W.-H."/>
            <person name="Park Y.S."/>
        </authorList>
    </citation>
    <scope>NUCLEOTIDE SEQUENCE [LARGE SCALE GENOMIC DNA]</scope>
    <source>
        <strain evidence="2">MBLB1234</strain>
    </source>
</reference>
<keyword evidence="2" id="KW-1185">Reference proteome</keyword>
<proteinExistence type="predicted"/>
<evidence type="ECO:0000313" key="2">
    <source>
        <dbReference type="Proteomes" id="UP000270678"/>
    </source>
</evidence>
<name>A0A3Q9I6E9_9BACL</name>
<gene>
    <name evidence="1" type="ORF">EI981_03365</name>
</gene>
<dbReference type="OrthoDB" id="2639209at2"/>
<dbReference type="RefSeq" id="WP_126995447.1">
    <property type="nucleotide sequence ID" value="NZ_CP034346.1"/>
</dbReference>
<organism evidence="1 2">
    <name type="scientific">Paenibacillus lutimineralis</name>
    <dbReference type="NCBI Taxonomy" id="2707005"/>
    <lineage>
        <taxon>Bacteria</taxon>
        <taxon>Bacillati</taxon>
        <taxon>Bacillota</taxon>
        <taxon>Bacilli</taxon>
        <taxon>Bacillales</taxon>
        <taxon>Paenibacillaceae</taxon>
        <taxon>Paenibacillus</taxon>
    </lineage>
</organism>
<dbReference type="AlphaFoldDB" id="A0A3Q9I6E9"/>
<dbReference type="KEGG" id="plut:EI981_03365"/>
<evidence type="ECO:0000313" key="1">
    <source>
        <dbReference type="EMBL" id="AZS13608.1"/>
    </source>
</evidence>